<name>A0ABY0I559_9GAMM</name>
<organism evidence="1 2">
    <name type="scientific">Aliivibrio finisterrensis</name>
    <dbReference type="NCBI Taxonomy" id="511998"/>
    <lineage>
        <taxon>Bacteria</taxon>
        <taxon>Pseudomonadati</taxon>
        <taxon>Pseudomonadota</taxon>
        <taxon>Gammaproteobacteria</taxon>
        <taxon>Vibrionales</taxon>
        <taxon>Vibrionaceae</taxon>
        <taxon>Aliivibrio</taxon>
    </lineage>
</organism>
<dbReference type="Proteomes" id="UP000294166">
    <property type="component" value="Unassembled WGS sequence"/>
</dbReference>
<gene>
    <name evidence="1" type="ORF">ERW53_16770</name>
</gene>
<reference evidence="1 2" key="1">
    <citation type="submission" date="2019-02" db="EMBL/GenBank/DDBJ databases">
        <title>Genome sequences of Aliivibrio finisterrensis strains from farmed Atlantic salmon.</title>
        <authorList>
            <person name="Bowman J.P."/>
        </authorList>
    </citation>
    <scope>NUCLEOTIDE SEQUENCE [LARGE SCALE GENOMIC DNA]</scope>
    <source>
        <strain evidence="1 2">A21</strain>
    </source>
</reference>
<evidence type="ECO:0000313" key="2">
    <source>
        <dbReference type="Proteomes" id="UP000294166"/>
    </source>
</evidence>
<evidence type="ECO:0000313" key="1">
    <source>
        <dbReference type="EMBL" id="RYU62166.1"/>
    </source>
</evidence>
<proteinExistence type="predicted"/>
<dbReference type="EMBL" id="SEZN01000037">
    <property type="protein sequence ID" value="RYU62166.1"/>
    <property type="molecule type" value="Genomic_DNA"/>
</dbReference>
<protein>
    <submittedName>
        <fullName evidence="1">Uncharacterized protein</fullName>
    </submittedName>
</protein>
<keyword evidence="2" id="KW-1185">Reference proteome</keyword>
<dbReference type="RefSeq" id="WP_130066634.1">
    <property type="nucleotide sequence ID" value="NZ_SEZN01000037.1"/>
</dbReference>
<accession>A0ABY0I559</accession>
<sequence>MTASVQTIKKFHEETGISISKIRELIRQNVIPEVPREHDDCMQLVNRKEFDRRLKNNLIEIPISERSIKRKG</sequence>
<comment type="caution">
    <text evidence="1">The sequence shown here is derived from an EMBL/GenBank/DDBJ whole genome shotgun (WGS) entry which is preliminary data.</text>
</comment>